<dbReference type="PIRSF" id="PIRSF028162">
    <property type="entry name" value="BcbE_prd"/>
    <property type="match status" value="1"/>
</dbReference>
<gene>
    <name evidence="2" type="ORF">ACFSR6_16840</name>
</gene>
<dbReference type="PANTHER" id="PTHR22572">
    <property type="entry name" value="SUGAR-1-PHOSPHATE GUANYL TRANSFERASE"/>
    <property type="match status" value="1"/>
</dbReference>
<keyword evidence="3" id="KW-1185">Reference proteome</keyword>
<organism evidence="2 3">
    <name type="scientific">Pedobacter vanadiisoli</name>
    <dbReference type="NCBI Taxonomy" id="1761975"/>
    <lineage>
        <taxon>Bacteria</taxon>
        <taxon>Pseudomonadati</taxon>
        <taxon>Bacteroidota</taxon>
        <taxon>Sphingobacteriia</taxon>
        <taxon>Sphingobacteriales</taxon>
        <taxon>Sphingobacteriaceae</taxon>
        <taxon>Pedobacter</taxon>
    </lineage>
</organism>
<dbReference type="EMBL" id="JBHULL010000014">
    <property type="protein sequence ID" value="MFD2584173.1"/>
    <property type="molecule type" value="Genomic_DNA"/>
</dbReference>
<dbReference type="InterPro" id="IPR005835">
    <property type="entry name" value="NTP_transferase_dom"/>
</dbReference>
<dbReference type="RefSeq" id="WP_379080917.1">
    <property type="nucleotide sequence ID" value="NZ_JBHULL010000014.1"/>
</dbReference>
<evidence type="ECO:0000313" key="2">
    <source>
        <dbReference type="EMBL" id="MFD2584173.1"/>
    </source>
</evidence>
<dbReference type="InterPro" id="IPR016873">
    <property type="entry name" value="Caps_polysacc_synth_BcbE_prd"/>
</dbReference>
<name>A0ABW5MNE4_9SPHI</name>
<dbReference type="CDD" id="cd04183">
    <property type="entry name" value="GT2_BcE_like"/>
    <property type="match status" value="1"/>
</dbReference>
<protein>
    <submittedName>
        <fullName evidence="2">Glycosyltransferase family 2 protein</fullName>
    </submittedName>
</protein>
<accession>A0ABW5MNE4</accession>
<dbReference type="InterPro" id="IPR050486">
    <property type="entry name" value="Mannose-1P_guanyltransferase"/>
</dbReference>
<comment type="caution">
    <text evidence="2">The sequence shown here is derived from an EMBL/GenBank/DDBJ whole genome shotgun (WGS) entry which is preliminary data.</text>
</comment>
<evidence type="ECO:0000259" key="1">
    <source>
        <dbReference type="Pfam" id="PF00483"/>
    </source>
</evidence>
<dbReference type="Proteomes" id="UP001597461">
    <property type="component" value="Unassembled WGS sequence"/>
</dbReference>
<dbReference type="SUPFAM" id="SSF53448">
    <property type="entry name" value="Nucleotide-diphospho-sugar transferases"/>
    <property type="match status" value="1"/>
</dbReference>
<feature type="domain" description="Nucleotidyl transferase" evidence="1">
    <location>
        <begin position="9"/>
        <end position="214"/>
    </location>
</feature>
<dbReference type="InterPro" id="IPR029044">
    <property type="entry name" value="Nucleotide-diphossugar_trans"/>
</dbReference>
<reference evidence="3" key="1">
    <citation type="journal article" date="2019" name="Int. J. Syst. Evol. Microbiol.">
        <title>The Global Catalogue of Microorganisms (GCM) 10K type strain sequencing project: providing services to taxonomists for standard genome sequencing and annotation.</title>
        <authorList>
            <consortium name="The Broad Institute Genomics Platform"/>
            <consortium name="The Broad Institute Genome Sequencing Center for Infectious Disease"/>
            <person name="Wu L."/>
            <person name="Ma J."/>
        </authorList>
    </citation>
    <scope>NUCLEOTIDE SEQUENCE [LARGE SCALE GENOMIC DNA]</scope>
    <source>
        <strain evidence="3">KCTC 42866</strain>
    </source>
</reference>
<proteinExistence type="predicted"/>
<dbReference type="Pfam" id="PF00483">
    <property type="entry name" value="NTP_transferase"/>
    <property type="match status" value="1"/>
</dbReference>
<dbReference type="Gene3D" id="3.90.550.10">
    <property type="entry name" value="Spore Coat Polysaccharide Biosynthesis Protein SpsA, Chain A"/>
    <property type="match status" value="1"/>
</dbReference>
<evidence type="ECO:0000313" key="3">
    <source>
        <dbReference type="Proteomes" id="UP001597461"/>
    </source>
</evidence>
<sequence>MLKIIIPLGGSSELFTKAGYTYPKPIIEIGGKLMIQWVIEKTISIPEPSQIIFIIREEDATKYHLDNTLKLLSPSAQILRLKNETNGALCSVLMAIDNIEKEDSIIILNGDQIIDADFNEIYNYWKAEDASAGVITFKSVHPRWSYARIEDKVIVQTAEKNPISHNAIAGYYYFKRAESFFKNAFQIILKDVQLNGNFFISPVMNEYVLDNEKVLNFEIDANNYHSFYSPQLINDFEAELKNKL</sequence>